<dbReference type="SUPFAM" id="SSF143410">
    <property type="entry name" value="DOPA-like"/>
    <property type="match status" value="1"/>
</dbReference>
<comment type="caution">
    <text evidence="1">The sequence shown here is derived from an EMBL/GenBank/DDBJ whole genome shotgun (WGS) entry which is preliminary data.</text>
</comment>
<evidence type="ECO:0000313" key="1">
    <source>
        <dbReference type="EMBL" id="KAL2917635.1"/>
    </source>
</evidence>
<keyword evidence="2" id="KW-1185">Reference proteome</keyword>
<sequence>MLNCLRGDTHDTERAAFVSDGTSKTAYGAMTQPEPLPAAAALPAPIDDEIKEYHFHVYWFLNDPKTEALAMALRQRILELNDQGYFVAVPLATVNRVPRGPHPIGSYEVWVPFEHFARAYSFFTLNRPDPLIILLHPLTRHEVIDHTTRAVYLGGPAALPLKVDELTDTLSATPAQYPHLGLGYSAPKTL</sequence>
<organism evidence="1 2">
    <name type="scientific">Polyrhizophydium stewartii</name>
    <dbReference type="NCBI Taxonomy" id="2732419"/>
    <lineage>
        <taxon>Eukaryota</taxon>
        <taxon>Fungi</taxon>
        <taxon>Fungi incertae sedis</taxon>
        <taxon>Chytridiomycota</taxon>
        <taxon>Chytridiomycota incertae sedis</taxon>
        <taxon>Chytridiomycetes</taxon>
        <taxon>Rhizophydiales</taxon>
        <taxon>Rhizophydiales incertae sedis</taxon>
        <taxon>Polyrhizophydium</taxon>
    </lineage>
</organism>
<dbReference type="Proteomes" id="UP001527925">
    <property type="component" value="Unassembled WGS sequence"/>
</dbReference>
<name>A0ABR4NDN7_9FUNG</name>
<accession>A0ABR4NDN7</accession>
<dbReference type="EMBL" id="JADGIZ020000010">
    <property type="protein sequence ID" value="KAL2917635.1"/>
    <property type="molecule type" value="Genomic_DNA"/>
</dbReference>
<protein>
    <recommendedName>
        <fullName evidence="3">DOPA 4,5-dioxygenase</fullName>
    </recommendedName>
</protein>
<dbReference type="Pfam" id="PF08883">
    <property type="entry name" value="DOPA_dioxygen"/>
    <property type="match status" value="1"/>
</dbReference>
<dbReference type="PANTHER" id="PTHR36423:SF2">
    <property type="entry name" value="AFR070WP"/>
    <property type="match status" value="1"/>
</dbReference>
<proteinExistence type="predicted"/>
<dbReference type="PANTHER" id="PTHR36423">
    <property type="entry name" value="AFR070WP"/>
    <property type="match status" value="1"/>
</dbReference>
<reference evidence="1 2" key="1">
    <citation type="submission" date="2023-09" db="EMBL/GenBank/DDBJ databases">
        <title>Pangenome analysis of Batrachochytrium dendrobatidis and related Chytrids.</title>
        <authorList>
            <person name="Yacoub M.N."/>
            <person name="Stajich J.E."/>
            <person name="James T.Y."/>
        </authorList>
    </citation>
    <scope>NUCLEOTIDE SEQUENCE [LARGE SCALE GENOMIC DNA]</scope>
    <source>
        <strain evidence="1 2">JEL0888</strain>
    </source>
</reference>
<evidence type="ECO:0000313" key="2">
    <source>
        <dbReference type="Proteomes" id="UP001527925"/>
    </source>
</evidence>
<evidence type="ECO:0008006" key="3">
    <source>
        <dbReference type="Google" id="ProtNLM"/>
    </source>
</evidence>
<dbReference type="InterPro" id="IPR014980">
    <property type="entry name" value="DOPA_dioxygen"/>
</dbReference>
<dbReference type="Gene3D" id="3.30.70.1240">
    <property type="entry name" value="DOPA-like domains"/>
    <property type="match status" value="1"/>
</dbReference>
<dbReference type="InterPro" id="IPR023389">
    <property type="entry name" value="DOPA-like_sf"/>
</dbReference>
<gene>
    <name evidence="1" type="ORF">HK105_202922</name>
</gene>